<feature type="domain" description="Peptidase M48" evidence="9">
    <location>
        <begin position="86"/>
        <end position="247"/>
    </location>
</feature>
<evidence type="ECO:0000313" key="10">
    <source>
        <dbReference type="EMBL" id="AVF35729.1"/>
    </source>
</evidence>
<evidence type="ECO:0000259" key="9">
    <source>
        <dbReference type="Pfam" id="PF01435"/>
    </source>
</evidence>
<evidence type="ECO:0000256" key="7">
    <source>
        <dbReference type="SAM" id="MobiDB-lite"/>
    </source>
</evidence>
<evidence type="ECO:0000256" key="3">
    <source>
        <dbReference type="ARBA" id="ARBA00022801"/>
    </source>
</evidence>
<keyword evidence="8" id="KW-0732">Signal</keyword>
<dbReference type="Gene3D" id="3.30.2010.10">
    <property type="entry name" value="Metalloproteases ('zincins'), catalytic domain"/>
    <property type="match status" value="1"/>
</dbReference>
<feature type="signal peptide" evidence="8">
    <location>
        <begin position="1"/>
        <end position="23"/>
    </location>
</feature>
<evidence type="ECO:0000256" key="8">
    <source>
        <dbReference type="SAM" id="SignalP"/>
    </source>
</evidence>
<organism evidence="10 11">
    <name type="scientific">Rahnella sikkimica</name>
    <dbReference type="NCBI Taxonomy" id="1805933"/>
    <lineage>
        <taxon>Bacteria</taxon>
        <taxon>Pseudomonadati</taxon>
        <taxon>Pseudomonadota</taxon>
        <taxon>Gammaproteobacteria</taxon>
        <taxon>Enterobacterales</taxon>
        <taxon>Yersiniaceae</taxon>
        <taxon>Rahnella</taxon>
    </lineage>
</organism>
<dbReference type="InterPro" id="IPR051156">
    <property type="entry name" value="Mito/Outer_Membr_Metalloprot"/>
</dbReference>
<evidence type="ECO:0000256" key="4">
    <source>
        <dbReference type="ARBA" id="ARBA00022833"/>
    </source>
</evidence>
<dbReference type="CDD" id="cd07334">
    <property type="entry name" value="M48C_loiP_like"/>
    <property type="match status" value="1"/>
</dbReference>
<dbReference type="GO" id="GO:0046872">
    <property type="term" value="F:metal ion binding"/>
    <property type="evidence" value="ECO:0007669"/>
    <property type="project" value="UniProtKB-KW"/>
</dbReference>
<proteinExistence type="inferred from homology"/>
<protein>
    <submittedName>
        <fullName evidence="10">Metalloprotease</fullName>
    </submittedName>
</protein>
<dbReference type="RefSeq" id="WP_104923203.1">
    <property type="nucleotide sequence ID" value="NZ_CP019062.1"/>
</dbReference>
<keyword evidence="2" id="KW-0479">Metal-binding</keyword>
<dbReference type="OrthoDB" id="9810445at2"/>
<accession>A0A2L1US05</accession>
<sequence length="252" mass="26754">MNFRITAIALGITVLLSGCQSGALNTDALMKSGSDAYKAATLTDQDVINMTEGSCKALDAESKIASSKSKYSKRLSKIAKNLGNDINGRPANYKVYLTSDVNAWAMANGCIRVYSGLMDMMTDDEVEGVLGHEMGHVALGHTKKAMQVAYSTSAAHSAAGAAGGIAGQLSSTQLADLGEELVNAQFSQKQESDADDYSYDLLKKRGLPTKGLVTAFEKLAKMSGGSEKSLFSSHPPSQERADNIKKRIAEDK</sequence>
<keyword evidence="11" id="KW-1185">Reference proteome</keyword>
<keyword evidence="1 6" id="KW-0645">Protease</keyword>
<dbReference type="PANTHER" id="PTHR22726:SF8">
    <property type="entry name" value="METALLOPROTEASE YCAL"/>
    <property type="match status" value="1"/>
</dbReference>
<feature type="region of interest" description="Disordered" evidence="7">
    <location>
        <begin position="224"/>
        <end position="252"/>
    </location>
</feature>
<evidence type="ECO:0000256" key="6">
    <source>
        <dbReference type="RuleBase" id="RU003983"/>
    </source>
</evidence>
<gene>
    <name evidence="10" type="ORF">BV494_12680</name>
</gene>
<dbReference type="EMBL" id="CP019062">
    <property type="protein sequence ID" value="AVF35729.1"/>
    <property type="molecule type" value="Genomic_DNA"/>
</dbReference>
<dbReference type="GO" id="GO:0051603">
    <property type="term" value="P:proteolysis involved in protein catabolic process"/>
    <property type="evidence" value="ECO:0007669"/>
    <property type="project" value="TreeGrafter"/>
</dbReference>
<keyword evidence="4 6" id="KW-0862">Zinc</keyword>
<evidence type="ECO:0000256" key="1">
    <source>
        <dbReference type="ARBA" id="ARBA00022670"/>
    </source>
</evidence>
<evidence type="ECO:0000256" key="2">
    <source>
        <dbReference type="ARBA" id="ARBA00022723"/>
    </source>
</evidence>
<keyword evidence="5 6" id="KW-0482">Metalloprotease</keyword>
<name>A0A2L1US05_9GAMM</name>
<feature type="compositionally biased region" description="Basic and acidic residues" evidence="7">
    <location>
        <begin position="237"/>
        <end position="252"/>
    </location>
</feature>
<evidence type="ECO:0000313" key="11">
    <source>
        <dbReference type="Proteomes" id="UP000239197"/>
    </source>
</evidence>
<reference evidence="11" key="1">
    <citation type="submission" date="2017-01" db="EMBL/GenBank/DDBJ databases">
        <title>Genome sequence of Rouxiella sp. ERMR1:05.</title>
        <authorList>
            <person name="Kumar R."/>
            <person name="Singh D."/>
            <person name="Kumar S."/>
        </authorList>
    </citation>
    <scope>NUCLEOTIDE SEQUENCE [LARGE SCALE GENOMIC DNA]</scope>
    <source>
        <strain evidence="11">ERMR1:05</strain>
    </source>
</reference>
<evidence type="ECO:0000256" key="5">
    <source>
        <dbReference type="ARBA" id="ARBA00023049"/>
    </source>
</evidence>
<comment type="cofactor">
    <cofactor evidence="6">
        <name>Zn(2+)</name>
        <dbReference type="ChEBI" id="CHEBI:29105"/>
    </cofactor>
    <text evidence="6">Binds 1 zinc ion per subunit.</text>
</comment>
<dbReference type="AlphaFoldDB" id="A0A2L1US05"/>
<dbReference type="PANTHER" id="PTHR22726">
    <property type="entry name" value="METALLOENDOPEPTIDASE OMA1"/>
    <property type="match status" value="1"/>
</dbReference>
<dbReference type="GO" id="GO:0004222">
    <property type="term" value="F:metalloendopeptidase activity"/>
    <property type="evidence" value="ECO:0007669"/>
    <property type="project" value="InterPro"/>
</dbReference>
<feature type="chain" id="PRO_5014798340" evidence="8">
    <location>
        <begin position="24"/>
        <end position="252"/>
    </location>
</feature>
<dbReference type="Proteomes" id="UP000239197">
    <property type="component" value="Chromosome"/>
</dbReference>
<dbReference type="PROSITE" id="PS51257">
    <property type="entry name" value="PROKAR_LIPOPROTEIN"/>
    <property type="match status" value="1"/>
</dbReference>
<dbReference type="GO" id="GO:0016020">
    <property type="term" value="C:membrane"/>
    <property type="evidence" value="ECO:0007669"/>
    <property type="project" value="TreeGrafter"/>
</dbReference>
<dbReference type="InterPro" id="IPR001915">
    <property type="entry name" value="Peptidase_M48"/>
</dbReference>
<dbReference type="KEGG" id="rox:BV494_12680"/>
<dbReference type="Pfam" id="PF01435">
    <property type="entry name" value="Peptidase_M48"/>
    <property type="match status" value="1"/>
</dbReference>
<comment type="similarity">
    <text evidence="6">Belongs to the peptidase M48 family.</text>
</comment>
<keyword evidence="3 6" id="KW-0378">Hydrolase</keyword>